<dbReference type="Proteomes" id="UP001165083">
    <property type="component" value="Unassembled WGS sequence"/>
</dbReference>
<feature type="compositionally biased region" description="Basic and acidic residues" evidence="1">
    <location>
        <begin position="101"/>
        <end position="117"/>
    </location>
</feature>
<evidence type="ECO:0000313" key="3">
    <source>
        <dbReference type="Proteomes" id="UP001165083"/>
    </source>
</evidence>
<reference evidence="2" key="1">
    <citation type="submission" date="2023-04" db="EMBL/GenBank/DDBJ databases">
        <title>Phytophthora lilii NBRC 32176.</title>
        <authorList>
            <person name="Ichikawa N."/>
            <person name="Sato H."/>
            <person name="Tonouchi N."/>
        </authorList>
    </citation>
    <scope>NUCLEOTIDE SEQUENCE</scope>
    <source>
        <strain evidence="2">NBRC 32176</strain>
    </source>
</reference>
<accession>A0A9W6TAH7</accession>
<sequence>MTAVVKVKVFALIEIVTHRFLCGSIWTKIRPNGPEQREKKTKALQDVGRLERAVLAAAGGSAAADAVGGRAARGLRGRLLVQLLPLLLPVPALLSAQAAKQRDGLRAERGADGERHGGAPTGGLELRGASSGGQAHSSRS</sequence>
<dbReference type="EMBL" id="BSXW01000037">
    <property type="protein sequence ID" value="GMF10370.1"/>
    <property type="molecule type" value="Genomic_DNA"/>
</dbReference>
<evidence type="ECO:0000313" key="2">
    <source>
        <dbReference type="EMBL" id="GMF10370.1"/>
    </source>
</evidence>
<keyword evidence="3" id="KW-1185">Reference proteome</keyword>
<name>A0A9W6TAH7_9STRA</name>
<gene>
    <name evidence="2" type="ORF">Plil01_000118600</name>
</gene>
<proteinExistence type="predicted"/>
<comment type="caution">
    <text evidence="2">The sequence shown here is derived from an EMBL/GenBank/DDBJ whole genome shotgun (WGS) entry which is preliminary data.</text>
</comment>
<protein>
    <submittedName>
        <fullName evidence="2">Unnamed protein product</fullName>
    </submittedName>
</protein>
<evidence type="ECO:0000256" key="1">
    <source>
        <dbReference type="SAM" id="MobiDB-lite"/>
    </source>
</evidence>
<dbReference type="AlphaFoldDB" id="A0A9W6TAH7"/>
<feature type="region of interest" description="Disordered" evidence="1">
    <location>
        <begin position="101"/>
        <end position="140"/>
    </location>
</feature>
<organism evidence="2 3">
    <name type="scientific">Phytophthora lilii</name>
    <dbReference type="NCBI Taxonomy" id="2077276"/>
    <lineage>
        <taxon>Eukaryota</taxon>
        <taxon>Sar</taxon>
        <taxon>Stramenopiles</taxon>
        <taxon>Oomycota</taxon>
        <taxon>Peronosporomycetes</taxon>
        <taxon>Peronosporales</taxon>
        <taxon>Peronosporaceae</taxon>
        <taxon>Phytophthora</taxon>
    </lineage>
</organism>